<gene>
    <name evidence="2" type="ORF">ACFYXQ_14335</name>
</gene>
<keyword evidence="3" id="KW-1185">Reference proteome</keyword>
<sequence length="98" mass="10293">MHTVSAIATSLGEVMLIALILGVGIPLIFAVGVRFWSVETATANGAPSGRNTVFQAVAYLCFAVVTIAVLLGILYVAKDFISHTFDVQLFGAKPPKKG</sequence>
<proteinExistence type="predicted"/>
<keyword evidence="1" id="KW-0472">Membrane</keyword>
<evidence type="ECO:0008006" key="4">
    <source>
        <dbReference type="Google" id="ProtNLM"/>
    </source>
</evidence>
<protein>
    <recommendedName>
        <fullName evidence="4">Transmembrane protein</fullName>
    </recommendedName>
</protein>
<keyword evidence="1" id="KW-1133">Transmembrane helix</keyword>
<comment type="caution">
    <text evidence="2">The sequence shown here is derived from an EMBL/GenBank/DDBJ whole genome shotgun (WGS) entry which is preliminary data.</text>
</comment>
<organism evidence="2 3">
    <name type="scientific">Nocardia jiangxiensis</name>
    <dbReference type="NCBI Taxonomy" id="282685"/>
    <lineage>
        <taxon>Bacteria</taxon>
        <taxon>Bacillati</taxon>
        <taxon>Actinomycetota</taxon>
        <taxon>Actinomycetes</taxon>
        <taxon>Mycobacteriales</taxon>
        <taxon>Nocardiaceae</taxon>
        <taxon>Nocardia</taxon>
    </lineage>
</organism>
<evidence type="ECO:0000313" key="2">
    <source>
        <dbReference type="EMBL" id="MFF3568946.1"/>
    </source>
</evidence>
<name>A0ABW6RY45_9NOCA</name>
<feature type="transmembrane region" description="Helical" evidence="1">
    <location>
        <begin position="12"/>
        <end position="36"/>
    </location>
</feature>
<keyword evidence="1" id="KW-0812">Transmembrane</keyword>
<evidence type="ECO:0000313" key="3">
    <source>
        <dbReference type="Proteomes" id="UP001601992"/>
    </source>
</evidence>
<reference evidence="2 3" key="1">
    <citation type="submission" date="2024-10" db="EMBL/GenBank/DDBJ databases">
        <title>The Natural Products Discovery Center: Release of the First 8490 Sequenced Strains for Exploring Actinobacteria Biosynthetic Diversity.</title>
        <authorList>
            <person name="Kalkreuter E."/>
            <person name="Kautsar S.A."/>
            <person name="Yang D."/>
            <person name="Bader C.D."/>
            <person name="Teijaro C.N."/>
            <person name="Fluegel L."/>
            <person name="Davis C.M."/>
            <person name="Simpson J.R."/>
            <person name="Lauterbach L."/>
            <person name="Steele A.D."/>
            <person name="Gui C."/>
            <person name="Meng S."/>
            <person name="Li G."/>
            <person name="Viehrig K."/>
            <person name="Ye F."/>
            <person name="Su P."/>
            <person name="Kiefer A.F."/>
            <person name="Nichols A."/>
            <person name="Cepeda A.J."/>
            <person name="Yan W."/>
            <person name="Fan B."/>
            <person name="Jiang Y."/>
            <person name="Adhikari A."/>
            <person name="Zheng C.-J."/>
            <person name="Schuster L."/>
            <person name="Cowan T.M."/>
            <person name="Smanski M.J."/>
            <person name="Chevrette M.G."/>
            <person name="De Carvalho L.P.S."/>
            <person name="Shen B."/>
        </authorList>
    </citation>
    <scope>NUCLEOTIDE SEQUENCE [LARGE SCALE GENOMIC DNA]</scope>
    <source>
        <strain evidence="2 3">NPDC002593</strain>
    </source>
</reference>
<dbReference type="RefSeq" id="WP_040823269.1">
    <property type="nucleotide sequence ID" value="NZ_JBIAQY010000004.1"/>
</dbReference>
<dbReference type="Proteomes" id="UP001601992">
    <property type="component" value="Unassembled WGS sequence"/>
</dbReference>
<accession>A0ABW6RY45</accession>
<evidence type="ECO:0000256" key="1">
    <source>
        <dbReference type="SAM" id="Phobius"/>
    </source>
</evidence>
<feature type="transmembrane region" description="Helical" evidence="1">
    <location>
        <begin position="56"/>
        <end position="77"/>
    </location>
</feature>
<dbReference type="EMBL" id="JBIAQY010000004">
    <property type="protein sequence ID" value="MFF3568946.1"/>
    <property type="molecule type" value="Genomic_DNA"/>
</dbReference>